<dbReference type="Proteomes" id="UP000002572">
    <property type="component" value="Chromosome"/>
</dbReference>
<dbReference type="UniPathway" id="UPA00251">
    <property type="reaction ID" value="UER00316"/>
</dbReference>
<dbReference type="EMBL" id="CP002432">
    <property type="protein sequence ID" value="ADU67055.1"/>
    <property type="molecule type" value="Genomic_DNA"/>
</dbReference>
<proteinExistence type="inferred from homology"/>
<dbReference type="AlphaFoldDB" id="E6W4I2"/>
<evidence type="ECO:0000256" key="3">
    <source>
        <dbReference type="ARBA" id="ARBA00012970"/>
    </source>
</evidence>
<dbReference type="STRING" id="653733.Selin_2339"/>
<dbReference type="Pfam" id="PF00745">
    <property type="entry name" value="GlutR_dimer"/>
    <property type="match status" value="1"/>
</dbReference>
<feature type="domain" description="Glutamyl-tRNA reductase N-terminal" evidence="17">
    <location>
        <begin position="7"/>
        <end position="154"/>
    </location>
</feature>
<feature type="binding site" evidence="9 11">
    <location>
        <position position="108"/>
    </location>
    <ligand>
        <name>substrate</name>
    </ligand>
</feature>
<evidence type="ECO:0000259" key="16">
    <source>
        <dbReference type="Pfam" id="PF01488"/>
    </source>
</evidence>
<sequence length="419" mass="47424">MTLIALSFSYKSAPVEFRERLAFGPDTLQAIHSDPAALGLKEVVVVSTCNRVEIYGTSRDLEQTIEHIYSYLQSATQLELQSLESCAQLFTGADAVNHLFRVSSSLESMVLGEPQVLGQVKDAYRAARELQKLPQLEKLFIRAFKAAKRVRTETGIAQNAVSVSFAAVELARKIFEKLDEKQCMLIGAGEMCELAARHLASHGVRNFIVANRTLERAQRLATMFSGTACTLDKLEDYLHTCDIVICSTGAQEPVITKDMARRAIKKRGMENPMFFIDIAVPRDVEESVNDVPMAYRYDIDDLQEVVEENKRTRIHEKEKALGIIEHETAQYLQWLEVRDISQYIVAFRANAEGILANELEQSASKLSAEMRQEMERFGRRLMNKFLHAPSTNIKRLLSDDENSALYVETFKKLFDLERS</sequence>
<dbReference type="InterPro" id="IPR015895">
    <property type="entry name" value="4pyrrol_synth_GluRdtase_N"/>
</dbReference>
<evidence type="ECO:0000256" key="10">
    <source>
        <dbReference type="PIRSR" id="PIRSR000445-1"/>
    </source>
</evidence>
<protein>
    <recommendedName>
        <fullName evidence="8 9">Glutamyl-tRNA reductase</fullName>
        <shortName evidence="9">GluTR</shortName>
        <ecNumber evidence="3 9">1.2.1.70</ecNumber>
    </recommendedName>
</protein>
<dbReference type="InterPro" id="IPR036343">
    <property type="entry name" value="GluRdtase_N_sf"/>
</dbReference>
<dbReference type="PIRSF" id="PIRSF000445">
    <property type="entry name" value="4pyrrol_synth_GluRdtase"/>
    <property type="match status" value="1"/>
</dbReference>
<comment type="miscellaneous">
    <text evidence="9">During catalysis, the active site Cys acts as a nucleophile attacking the alpha-carbonyl group of tRNA-bound glutamate with the formation of a thioester intermediate between enzyme and glutamate, and the concomitant release of tRNA(Glu). The thioester intermediate is finally reduced by direct hydride transfer from NADPH, to form the product GSA.</text>
</comment>
<dbReference type="SUPFAM" id="SSF69742">
    <property type="entry name" value="Glutamyl tRNA-reductase catalytic, N-terminal domain"/>
    <property type="match status" value="1"/>
</dbReference>
<comment type="pathway">
    <text evidence="1 9 14">Porphyrin-containing compound metabolism; protoporphyrin-IX biosynthesis; 5-aminolevulinate from L-glutamyl-tRNA(Glu): step 1/2.</text>
</comment>
<keyword evidence="4 9" id="KW-0521">NADP</keyword>
<dbReference type="HAMAP" id="MF_00087">
    <property type="entry name" value="Glu_tRNA_reductase"/>
    <property type="match status" value="1"/>
</dbReference>
<dbReference type="PANTHER" id="PTHR43013:SF1">
    <property type="entry name" value="GLUTAMYL-TRNA REDUCTASE"/>
    <property type="match status" value="1"/>
</dbReference>
<dbReference type="NCBIfam" id="TIGR01035">
    <property type="entry name" value="hemA"/>
    <property type="match status" value="1"/>
</dbReference>
<dbReference type="Gene3D" id="3.40.50.720">
    <property type="entry name" value="NAD(P)-binding Rossmann-like Domain"/>
    <property type="match status" value="1"/>
</dbReference>
<evidence type="ECO:0000259" key="15">
    <source>
        <dbReference type="Pfam" id="PF00745"/>
    </source>
</evidence>
<dbReference type="Gene3D" id="3.30.460.30">
    <property type="entry name" value="Glutamyl-tRNA reductase, N-terminal domain"/>
    <property type="match status" value="1"/>
</dbReference>
<feature type="binding site" evidence="9 11">
    <location>
        <begin position="48"/>
        <end position="51"/>
    </location>
    <ligand>
        <name>substrate</name>
    </ligand>
</feature>
<dbReference type="CDD" id="cd05213">
    <property type="entry name" value="NAD_bind_Glutamyl_tRNA_reduct"/>
    <property type="match status" value="1"/>
</dbReference>
<dbReference type="PANTHER" id="PTHR43013">
    <property type="entry name" value="GLUTAMYL-TRNA REDUCTASE"/>
    <property type="match status" value="1"/>
</dbReference>
<dbReference type="OrthoDB" id="110209at2"/>
<feature type="binding site" evidence="9 11">
    <location>
        <position position="119"/>
    </location>
    <ligand>
        <name>substrate</name>
    </ligand>
</feature>
<accession>E6W4I2</accession>
<dbReference type="GO" id="GO:0019353">
    <property type="term" value="P:protoporphyrinogen IX biosynthetic process from glutamate"/>
    <property type="evidence" value="ECO:0007669"/>
    <property type="project" value="TreeGrafter"/>
</dbReference>
<dbReference type="InterPro" id="IPR018214">
    <property type="entry name" value="GluRdtase_CS"/>
</dbReference>
<name>E6W4I2_DESIS</name>
<dbReference type="Pfam" id="PF05201">
    <property type="entry name" value="GlutR_N"/>
    <property type="match status" value="1"/>
</dbReference>
<gene>
    <name evidence="9" type="primary">hemA</name>
    <name evidence="18" type="ordered locus">Selin_2339</name>
</gene>
<dbReference type="GO" id="GO:0050661">
    <property type="term" value="F:NADP binding"/>
    <property type="evidence" value="ECO:0007669"/>
    <property type="project" value="InterPro"/>
</dbReference>
<dbReference type="FunCoup" id="E6W4I2">
    <property type="interactions" value="352"/>
</dbReference>
<evidence type="ECO:0000256" key="7">
    <source>
        <dbReference type="ARBA" id="ARBA00047464"/>
    </source>
</evidence>
<evidence type="ECO:0000256" key="9">
    <source>
        <dbReference type="HAMAP-Rule" id="MF_00087"/>
    </source>
</evidence>
<feature type="site" description="Important for activity" evidence="9 13">
    <location>
        <position position="98"/>
    </location>
</feature>
<dbReference type="Pfam" id="PF01488">
    <property type="entry name" value="Shikimate_DH"/>
    <property type="match status" value="1"/>
</dbReference>
<evidence type="ECO:0000256" key="4">
    <source>
        <dbReference type="ARBA" id="ARBA00022857"/>
    </source>
</evidence>
<dbReference type="InterPro" id="IPR006151">
    <property type="entry name" value="Shikm_DH/Glu-tRNA_Rdtase"/>
</dbReference>
<feature type="active site" description="Nucleophile" evidence="9 10">
    <location>
        <position position="49"/>
    </location>
</feature>
<evidence type="ECO:0000256" key="6">
    <source>
        <dbReference type="ARBA" id="ARBA00023244"/>
    </source>
</evidence>
<reference evidence="18 19" key="1">
    <citation type="submission" date="2010-12" db="EMBL/GenBank/DDBJ databases">
        <title>Complete sequence of Desulfurispirillum indicum S5.</title>
        <authorList>
            <consortium name="US DOE Joint Genome Institute"/>
            <person name="Lucas S."/>
            <person name="Copeland A."/>
            <person name="Lapidus A."/>
            <person name="Cheng J.-F."/>
            <person name="Goodwin L."/>
            <person name="Pitluck S."/>
            <person name="Chertkov O."/>
            <person name="Held B."/>
            <person name="Detter J.C."/>
            <person name="Han C."/>
            <person name="Tapia R."/>
            <person name="Land M."/>
            <person name="Hauser L."/>
            <person name="Kyrpides N."/>
            <person name="Ivanova N."/>
            <person name="Mikhailova N."/>
            <person name="Haggblom M."/>
            <person name="Rauschenbach I."/>
            <person name="Bini E."/>
            <person name="Woyke T."/>
        </authorList>
    </citation>
    <scope>NUCLEOTIDE SEQUENCE [LARGE SCALE GENOMIC DNA]</scope>
    <source>
        <strain evidence="19">ATCC BAA-1389 / DSM 22839 / S5</strain>
    </source>
</reference>
<keyword evidence="5 9" id="KW-0560">Oxidoreductase</keyword>
<evidence type="ECO:0000256" key="2">
    <source>
        <dbReference type="ARBA" id="ARBA00005916"/>
    </source>
</evidence>
<dbReference type="FunFam" id="3.30.460.30:FF:000001">
    <property type="entry name" value="Glutamyl-tRNA reductase"/>
    <property type="match status" value="1"/>
</dbReference>
<feature type="binding site" evidence="9 12">
    <location>
        <begin position="187"/>
        <end position="192"/>
    </location>
    <ligand>
        <name>NADP(+)</name>
        <dbReference type="ChEBI" id="CHEBI:58349"/>
    </ligand>
</feature>
<organism evidence="18 19">
    <name type="scientific">Desulfurispirillum indicum (strain ATCC BAA-1389 / DSM 22839 / S5)</name>
    <dbReference type="NCBI Taxonomy" id="653733"/>
    <lineage>
        <taxon>Bacteria</taxon>
        <taxon>Pseudomonadati</taxon>
        <taxon>Chrysiogenota</taxon>
        <taxon>Chrysiogenia</taxon>
        <taxon>Chrysiogenales</taxon>
        <taxon>Chrysiogenaceae</taxon>
        <taxon>Desulfurispirillum</taxon>
    </lineage>
</organism>
<feature type="binding site" evidence="9 11">
    <location>
        <begin position="113"/>
        <end position="115"/>
    </location>
    <ligand>
        <name>substrate</name>
    </ligand>
</feature>
<evidence type="ECO:0000256" key="13">
    <source>
        <dbReference type="PIRSR" id="PIRSR000445-4"/>
    </source>
</evidence>
<dbReference type="InterPro" id="IPR015896">
    <property type="entry name" value="4pyrrol_synth_GluRdtase_dimer"/>
</dbReference>
<keyword evidence="19" id="KW-1185">Reference proteome</keyword>
<evidence type="ECO:0000313" key="18">
    <source>
        <dbReference type="EMBL" id="ADU67055.1"/>
    </source>
</evidence>
<dbReference type="SUPFAM" id="SSF69075">
    <property type="entry name" value="Glutamyl tRNA-reductase dimerization domain"/>
    <property type="match status" value="1"/>
</dbReference>
<dbReference type="InParanoid" id="E6W4I2"/>
<dbReference type="RefSeq" id="WP_013506929.1">
    <property type="nucleotide sequence ID" value="NC_014836.1"/>
</dbReference>
<comment type="similarity">
    <text evidence="2 9 14">Belongs to the glutamyl-tRNA reductase family.</text>
</comment>
<dbReference type="PROSITE" id="PS00747">
    <property type="entry name" value="GLUTR"/>
    <property type="match status" value="1"/>
</dbReference>
<dbReference type="EC" id="1.2.1.70" evidence="3 9"/>
<evidence type="ECO:0000256" key="11">
    <source>
        <dbReference type="PIRSR" id="PIRSR000445-2"/>
    </source>
</evidence>
<evidence type="ECO:0000256" key="8">
    <source>
        <dbReference type="ARBA" id="ARBA00068659"/>
    </source>
</evidence>
<comment type="function">
    <text evidence="9">Catalyzes the NADPH-dependent reduction of glutamyl-tRNA(Glu) to glutamate 1-semialdehyde (GSA).</text>
</comment>
<evidence type="ECO:0000256" key="5">
    <source>
        <dbReference type="ARBA" id="ARBA00023002"/>
    </source>
</evidence>
<dbReference type="FunFam" id="3.40.50.720:FF:000031">
    <property type="entry name" value="Glutamyl-tRNA reductase"/>
    <property type="match status" value="1"/>
</dbReference>
<evidence type="ECO:0000259" key="17">
    <source>
        <dbReference type="Pfam" id="PF05201"/>
    </source>
</evidence>
<dbReference type="SUPFAM" id="SSF51735">
    <property type="entry name" value="NAD(P)-binding Rossmann-fold domains"/>
    <property type="match status" value="1"/>
</dbReference>
<feature type="domain" description="Tetrapyrrole biosynthesis glutamyl-tRNA reductase dimerisation" evidence="15">
    <location>
        <begin position="319"/>
        <end position="416"/>
    </location>
</feature>
<comment type="domain">
    <text evidence="9">Possesses an unusual extended V-shaped dimeric structure with each monomer consisting of three distinct domains arranged along a curved 'spinal' alpha-helix. The N-terminal catalytic domain specifically recognizes the glutamate moiety of the substrate. The second domain is the NADPH-binding domain, and the third C-terminal domain is responsible for dimerization.</text>
</comment>
<dbReference type="GO" id="GO:0008883">
    <property type="term" value="F:glutamyl-tRNA reductase activity"/>
    <property type="evidence" value="ECO:0007669"/>
    <property type="project" value="UniProtKB-UniRule"/>
</dbReference>
<dbReference type="InterPro" id="IPR036291">
    <property type="entry name" value="NAD(P)-bd_dom_sf"/>
</dbReference>
<evidence type="ECO:0000313" key="19">
    <source>
        <dbReference type="Proteomes" id="UP000002572"/>
    </source>
</evidence>
<keyword evidence="6 9" id="KW-0627">Porphyrin biosynthesis</keyword>
<comment type="subunit">
    <text evidence="9">Homodimer.</text>
</comment>
<dbReference type="InterPro" id="IPR036453">
    <property type="entry name" value="GluRdtase_dimer_dom_sf"/>
</dbReference>
<dbReference type="KEGG" id="din:Selin_2339"/>
<dbReference type="eggNOG" id="COG0373">
    <property type="taxonomic scope" value="Bacteria"/>
</dbReference>
<comment type="catalytic activity">
    <reaction evidence="7 9 14">
        <text>(S)-4-amino-5-oxopentanoate + tRNA(Glu) + NADP(+) = L-glutamyl-tRNA(Glu) + NADPH + H(+)</text>
        <dbReference type="Rhea" id="RHEA:12344"/>
        <dbReference type="Rhea" id="RHEA-COMP:9663"/>
        <dbReference type="Rhea" id="RHEA-COMP:9680"/>
        <dbReference type="ChEBI" id="CHEBI:15378"/>
        <dbReference type="ChEBI" id="CHEBI:57501"/>
        <dbReference type="ChEBI" id="CHEBI:57783"/>
        <dbReference type="ChEBI" id="CHEBI:58349"/>
        <dbReference type="ChEBI" id="CHEBI:78442"/>
        <dbReference type="ChEBI" id="CHEBI:78520"/>
        <dbReference type="EC" id="1.2.1.70"/>
    </reaction>
</comment>
<evidence type="ECO:0000256" key="14">
    <source>
        <dbReference type="RuleBase" id="RU000584"/>
    </source>
</evidence>
<evidence type="ECO:0000256" key="12">
    <source>
        <dbReference type="PIRSR" id="PIRSR000445-3"/>
    </source>
</evidence>
<dbReference type="HOGENOM" id="CLU_035113_2_2_0"/>
<dbReference type="InterPro" id="IPR000343">
    <property type="entry name" value="4pyrrol_synth_GluRdtase"/>
</dbReference>
<evidence type="ECO:0000256" key="1">
    <source>
        <dbReference type="ARBA" id="ARBA00005059"/>
    </source>
</evidence>
<feature type="domain" description="Quinate/shikimate 5-dehydrogenase/glutamyl-tRNA reductase" evidence="16">
    <location>
        <begin position="169"/>
        <end position="305"/>
    </location>
</feature>